<dbReference type="EMBL" id="CP104562">
    <property type="protein sequence ID" value="UXH79523.1"/>
    <property type="molecule type" value="Genomic_DNA"/>
</dbReference>
<organism evidence="2 3">
    <name type="scientific">Roseateles amylovorans</name>
    <dbReference type="NCBI Taxonomy" id="2978473"/>
    <lineage>
        <taxon>Bacteria</taxon>
        <taxon>Pseudomonadati</taxon>
        <taxon>Pseudomonadota</taxon>
        <taxon>Betaproteobacteria</taxon>
        <taxon>Burkholderiales</taxon>
        <taxon>Sphaerotilaceae</taxon>
        <taxon>Roseateles</taxon>
    </lineage>
</organism>
<dbReference type="Proteomes" id="UP001064933">
    <property type="component" value="Chromosome"/>
</dbReference>
<feature type="compositionally biased region" description="Basic and acidic residues" evidence="1">
    <location>
        <begin position="70"/>
        <end position="88"/>
    </location>
</feature>
<gene>
    <name evidence="2" type="ORF">N4261_06260</name>
</gene>
<dbReference type="RefSeq" id="WP_261759343.1">
    <property type="nucleotide sequence ID" value="NZ_CP104562.2"/>
</dbReference>
<evidence type="ECO:0000313" key="3">
    <source>
        <dbReference type="Proteomes" id="UP001064933"/>
    </source>
</evidence>
<name>A0ABY6B5E6_9BURK</name>
<sequence>MTIKSVSVALDYAAPLPTEPVVQQRKAEHRRQEPAHPDPELRPDWLRQAGSLGLKSDSFEEITFQSSESEEAKLHDDELDRGVEGRQRLEASVPVEQVRQVMRLMESNDGYMHLRSQARRFAELWARDPQAALDHLAPSAYPPAQRYAVIRMAAELMEKTEGIREPQKLALVEQFQAIEQSEDPALRRLFAAMEAAAPKAASPSAGSPTDRTSSLMQLLSSRPTARVLLDSAPSLEGIAAFNEQARQAPESGRFNSPSAEVGMLVGMARLVGLVRTMGEHGASLMTQARTPGAANPATVLKVTRALFDVCGSAAPAPLMEKLFSGSLQVTRLTRPEVEGHLLSQIPKFPEAVWLNLDTKSTMQKVLRDSLGMEYRRQGLIGPTGTPDRTESQRARLLRPAGND</sequence>
<feature type="region of interest" description="Disordered" evidence="1">
    <location>
        <begin position="377"/>
        <end position="403"/>
    </location>
</feature>
<accession>A0ABY6B5E6</accession>
<protein>
    <recommendedName>
        <fullName evidence="4">YopN family type III secretion system gatekeeper subunit</fullName>
    </recommendedName>
</protein>
<feature type="region of interest" description="Disordered" evidence="1">
    <location>
        <begin position="14"/>
        <end position="44"/>
    </location>
</feature>
<evidence type="ECO:0000256" key="1">
    <source>
        <dbReference type="SAM" id="MobiDB-lite"/>
    </source>
</evidence>
<evidence type="ECO:0008006" key="4">
    <source>
        <dbReference type="Google" id="ProtNLM"/>
    </source>
</evidence>
<keyword evidence="3" id="KW-1185">Reference proteome</keyword>
<feature type="compositionally biased region" description="Basic and acidic residues" evidence="1">
    <location>
        <begin position="30"/>
        <end position="44"/>
    </location>
</feature>
<proteinExistence type="predicted"/>
<reference evidence="2" key="1">
    <citation type="submission" date="2022-10" db="EMBL/GenBank/DDBJ databases">
        <title>Characterization and whole genome sequencing of a new Roseateles species, isolated from fresh water.</title>
        <authorList>
            <person name="Guliayeva D.Y."/>
            <person name="Akhremchuk A.E."/>
            <person name="Sikolenko M.A."/>
            <person name="Valentovich L.N."/>
            <person name="Sidarenka A.V."/>
        </authorList>
    </citation>
    <scope>NUCLEOTIDE SEQUENCE</scope>
    <source>
        <strain evidence="2">BIM B-1768</strain>
    </source>
</reference>
<feature type="region of interest" description="Disordered" evidence="1">
    <location>
        <begin position="65"/>
        <end position="88"/>
    </location>
</feature>
<evidence type="ECO:0000313" key="2">
    <source>
        <dbReference type="EMBL" id="UXH79523.1"/>
    </source>
</evidence>